<dbReference type="SUPFAM" id="SSF56436">
    <property type="entry name" value="C-type lectin-like"/>
    <property type="match status" value="1"/>
</dbReference>
<comment type="caution">
    <text evidence="3">The sequence shown here is derived from an EMBL/GenBank/DDBJ whole genome shotgun (WGS) entry which is preliminary data.</text>
</comment>
<evidence type="ECO:0000313" key="3">
    <source>
        <dbReference type="EMBL" id="PCG80915.1"/>
    </source>
</evidence>
<reference evidence="3" key="1">
    <citation type="submission" date="2017-09" db="EMBL/GenBank/DDBJ databases">
        <title>Contemporary evolution of a Lepidopteran species, Heliothis virescens, in response to modern agricultural practices.</title>
        <authorList>
            <person name="Fritz M.L."/>
            <person name="Deyonke A.M."/>
            <person name="Papanicolaou A."/>
            <person name="Micinski S."/>
            <person name="Westbrook J."/>
            <person name="Gould F."/>
        </authorList>
    </citation>
    <scope>NUCLEOTIDE SEQUENCE [LARGE SCALE GENOMIC DNA]</scope>
    <source>
        <strain evidence="3">HvINT-</strain>
        <tissue evidence="3">Whole body</tissue>
    </source>
</reference>
<dbReference type="PROSITE" id="PS50041">
    <property type="entry name" value="C_TYPE_LECTIN_2"/>
    <property type="match status" value="1"/>
</dbReference>
<dbReference type="EMBL" id="NWSH01000011">
    <property type="protein sequence ID" value="PCG80915.1"/>
    <property type="molecule type" value="Genomic_DNA"/>
</dbReference>
<feature type="chain" id="PRO_5013308836" description="C-type lectin domain-containing protein" evidence="1">
    <location>
        <begin position="19"/>
        <end position="278"/>
    </location>
</feature>
<evidence type="ECO:0000259" key="2">
    <source>
        <dbReference type="PROSITE" id="PS50041"/>
    </source>
</evidence>
<dbReference type="STRING" id="7102.A0A2A4K9F5"/>
<accession>A0A2A4K9F5</accession>
<keyword evidence="1" id="KW-0732">Signal</keyword>
<dbReference type="Gene3D" id="3.10.100.10">
    <property type="entry name" value="Mannose-Binding Protein A, subunit A"/>
    <property type="match status" value="1"/>
</dbReference>
<evidence type="ECO:0000256" key="1">
    <source>
        <dbReference type="SAM" id="SignalP"/>
    </source>
</evidence>
<sequence>MFLILLLLSSINYKTVTARSECSVDSQVRSPKYHLIEKCYRSKLGIVTKANFTSLTSCQRLGFEKKALAINFSPQEAWPEYNVTGRYTCEVLKCAEADGGLSLVNDSRYDYYSIYGKPVPNVNSTCVPTLGMFYILTKKQNYSQGFRDCKNVSALPADVTSEQRTDALALLIAGASLEVAFVGLRSKNGSGFISVTGDALDCTTYRAWQPGSPRKARDKFDCVLLTRTRTWISTPCKKNYPMICEIVPGGPYKRGSIFASRIKPANETNTKNKNDEEP</sequence>
<dbReference type="InterPro" id="IPR001304">
    <property type="entry name" value="C-type_lectin-like"/>
</dbReference>
<organism evidence="3">
    <name type="scientific">Heliothis virescens</name>
    <name type="common">Tobacco budworm moth</name>
    <dbReference type="NCBI Taxonomy" id="7102"/>
    <lineage>
        <taxon>Eukaryota</taxon>
        <taxon>Metazoa</taxon>
        <taxon>Ecdysozoa</taxon>
        <taxon>Arthropoda</taxon>
        <taxon>Hexapoda</taxon>
        <taxon>Insecta</taxon>
        <taxon>Pterygota</taxon>
        <taxon>Neoptera</taxon>
        <taxon>Endopterygota</taxon>
        <taxon>Lepidoptera</taxon>
        <taxon>Glossata</taxon>
        <taxon>Ditrysia</taxon>
        <taxon>Noctuoidea</taxon>
        <taxon>Noctuidae</taxon>
        <taxon>Heliothinae</taxon>
        <taxon>Heliothis</taxon>
    </lineage>
</organism>
<dbReference type="InterPro" id="IPR016186">
    <property type="entry name" value="C-type_lectin-like/link_sf"/>
</dbReference>
<dbReference type="Pfam" id="PF00059">
    <property type="entry name" value="Lectin_C"/>
    <property type="match status" value="1"/>
</dbReference>
<proteinExistence type="predicted"/>
<name>A0A2A4K9F5_HELVI</name>
<feature type="domain" description="C-type lectin" evidence="2">
    <location>
        <begin position="133"/>
        <end position="245"/>
    </location>
</feature>
<feature type="signal peptide" evidence="1">
    <location>
        <begin position="1"/>
        <end position="18"/>
    </location>
</feature>
<dbReference type="InterPro" id="IPR016187">
    <property type="entry name" value="CTDL_fold"/>
</dbReference>
<protein>
    <recommendedName>
        <fullName evidence="2">C-type lectin domain-containing protein</fullName>
    </recommendedName>
</protein>
<gene>
    <name evidence="3" type="ORF">B5V51_81</name>
</gene>
<dbReference type="AlphaFoldDB" id="A0A2A4K9F5"/>